<sequence>MTQLFLIAHIAGRAVAIESGQVESVVDIGDVIPVPRAATQVLGLAALRSRVVTVIDTRAALGVAAAPVPATRAIITLADGHHYAVLVDSLEDVAPFDLAPLSSGIVLDGGWRATGCGIVERDGEAILAIDLRALIPGLAALAA</sequence>
<feature type="domain" description="CheW-like" evidence="1">
    <location>
        <begin position="2"/>
        <end position="140"/>
    </location>
</feature>
<dbReference type="Pfam" id="PF01584">
    <property type="entry name" value="CheW"/>
    <property type="match status" value="1"/>
</dbReference>
<dbReference type="GO" id="GO:0006935">
    <property type="term" value="P:chemotaxis"/>
    <property type="evidence" value="ECO:0007669"/>
    <property type="project" value="InterPro"/>
</dbReference>
<reference evidence="2 3" key="1">
    <citation type="submission" date="2020-09" db="EMBL/GenBank/DDBJ databases">
        <title>Sphingomonas sp., a new species isolated from pork steak.</title>
        <authorList>
            <person name="Heidler von Heilborn D."/>
        </authorList>
    </citation>
    <scope>NUCLEOTIDE SEQUENCE [LARGE SCALE GENOMIC DNA]</scope>
    <source>
        <strain evidence="3">S8-3T</strain>
    </source>
</reference>
<accession>A0A7H0LMT4</accession>
<dbReference type="KEGG" id="spap:H3Z74_07415"/>
<dbReference type="InterPro" id="IPR002545">
    <property type="entry name" value="CheW-lke_dom"/>
</dbReference>
<protein>
    <submittedName>
        <fullName evidence="2">Chemotaxis protein CheW</fullName>
    </submittedName>
</protein>
<dbReference type="GO" id="GO:0007165">
    <property type="term" value="P:signal transduction"/>
    <property type="evidence" value="ECO:0007669"/>
    <property type="project" value="InterPro"/>
</dbReference>
<dbReference type="Gene3D" id="2.40.50.180">
    <property type="entry name" value="CheA-289, Domain 4"/>
    <property type="match status" value="1"/>
</dbReference>
<dbReference type="AlphaFoldDB" id="A0A7H0LMT4"/>
<dbReference type="EMBL" id="CP061038">
    <property type="protein sequence ID" value="QNQ10987.1"/>
    <property type="molecule type" value="Genomic_DNA"/>
</dbReference>
<keyword evidence="3" id="KW-1185">Reference proteome</keyword>
<proteinExistence type="predicted"/>
<dbReference type="PROSITE" id="PS50851">
    <property type="entry name" value="CHEW"/>
    <property type="match status" value="1"/>
</dbReference>
<organism evidence="2 3">
    <name type="scientific">Sphingomonas alpina</name>
    <dbReference type="NCBI Taxonomy" id="653931"/>
    <lineage>
        <taxon>Bacteria</taxon>
        <taxon>Pseudomonadati</taxon>
        <taxon>Pseudomonadota</taxon>
        <taxon>Alphaproteobacteria</taxon>
        <taxon>Sphingomonadales</taxon>
        <taxon>Sphingomonadaceae</taxon>
        <taxon>Sphingomonas</taxon>
    </lineage>
</organism>
<dbReference type="Gene3D" id="2.30.30.40">
    <property type="entry name" value="SH3 Domains"/>
    <property type="match status" value="1"/>
</dbReference>
<evidence type="ECO:0000313" key="3">
    <source>
        <dbReference type="Proteomes" id="UP000516148"/>
    </source>
</evidence>
<name>A0A7H0LMT4_9SPHN</name>
<dbReference type="SUPFAM" id="SSF50341">
    <property type="entry name" value="CheW-like"/>
    <property type="match status" value="1"/>
</dbReference>
<dbReference type="Proteomes" id="UP000516148">
    <property type="component" value="Chromosome"/>
</dbReference>
<evidence type="ECO:0000313" key="2">
    <source>
        <dbReference type="EMBL" id="QNQ10987.1"/>
    </source>
</evidence>
<gene>
    <name evidence="2" type="ORF">H3Z74_07415</name>
</gene>
<dbReference type="InterPro" id="IPR036061">
    <property type="entry name" value="CheW-like_dom_sf"/>
</dbReference>
<dbReference type="RefSeq" id="WP_187763274.1">
    <property type="nucleotide sequence ID" value="NZ_CP061038.1"/>
</dbReference>
<evidence type="ECO:0000259" key="1">
    <source>
        <dbReference type="PROSITE" id="PS50851"/>
    </source>
</evidence>
<dbReference type="SMART" id="SM00260">
    <property type="entry name" value="CheW"/>
    <property type="match status" value="1"/>
</dbReference>